<dbReference type="EMBL" id="CP020931">
    <property type="protein sequence ID" value="ARM85750.1"/>
    <property type="molecule type" value="Genomic_DNA"/>
</dbReference>
<organism evidence="1 2">
    <name type="scientific">Marinobacter salarius</name>
    <dbReference type="NCBI Taxonomy" id="1420917"/>
    <lineage>
        <taxon>Bacteria</taxon>
        <taxon>Pseudomonadati</taxon>
        <taxon>Pseudomonadota</taxon>
        <taxon>Gammaproteobacteria</taxon>
        <taxon>Pseudomonadales</taxon>
        <taxon>Marinobacteraceae</taxon>
        <taxon>Marinobacter</taxon>
    </lineage>
</organism>
<dbReference type="RefSeq" id="WP_157665623.1">
    <property type="nucleotide sequence ID" value="NZ_CP020931.1"/>
</dbReference>
<dbReference type="Proteomes" id="UP000193100">
    <property type="component" value="Chromosome"/>
</dbReference>
<dbReference type="GeneID" id="77258255"/>
<proteinExistence type="predicted"/>
<name>A0A1W6KEA0_9GAMM</name>
<evidence type="ECO:0000313" key="2">
    <source>
        <dbReference type="Proteomes" id="UP000193100"/>
    </source>
</evidence>
<sequence length="274" mass="30239">MSKSKGRRRNRKKVVTPAETPELLRTIRDDLLFLRNLNFGRPSRTEVRLSSGVLRRLLHEGLLQAGWNICFESGSPTIPATDLEAMLARVPPKYIHYAYAGGAATEGAQHVGYFLLVIPKDEYDRNNPGEKAKEIQSLFDHGAKRDFSLPEFLNSACVISGAAGVSRLELVKFVANKLGGVHWDNHRGGWTGPVSSRHLLLDEGHLIVGRLPAPLYETLSIAEAIAEAPDIEALCKKIDEVAPEEEVASNVIKFREGRTGKYSDLTFNTQSGNP</sequence>
<gene>
    <name evidence="1" type="ORF">MARSALSMR5_03730</name>
</gene>
<accession>A0A1W6KEA0</accession>
<dbReference type="AlphaFoldDB" id="A0A1W6KEA0"/>
<protein>
    <submittedName>
        <fullName evidence="1">Uncharacterized protein</fullName>
    </submittedName>
</protein>
<reference evidence="1 2" key="1">
    <citation type="submission" date="2017-04" db="EMBL/GenBank/DDBJ databases">
        <title>Genome Sequence of Marinobacter salarius strain SMR5 Isolated from a culture of the Diatom Skeletonema marinoi.</title>
        <authorList>
            <person name="Topel M."/>
            <person name="Pinder M.I.M."/>
            <person name="Johansson O.N."/>
            <person name="Kourtchenko O."/>
            <person name="Godhe A."/>
            <person name="Clarke A.K."/>
        </authorList>
    </citation>
    <scope>NUCLEOTIDE SEQUENCE [LARGE SCALE GENOMIC DNA]</scope>
    <source>
        <strain evidence="1 2">SMR5</strain>
    </source>
</reference>
<evidence type="ECO:0000313" key="1">
    <source>
        <dbReference type="EMBL" id="ARM85750.1"/>
    </source>
</evidence>